<evidence type="ECO:0000313" key="2">
    <source>
        <dbReference type="Proteomes" id="UP000070376"/>
    </source>
</evidence>
<reference evidence="2" key="1">
    <citation type="submission" date="2016-01" db="EMBL/GenBank/DDBJ databases">
        <authorList>
            <person name="Mitreva M."/>
            <person name="Pepin K.H."/>
            <person name="Mihindukulasuriya K.A."/>
            <person name="Fulton R."/>
            <person name="Fronick C."/>
            <person name="O'Laughlin M."/>
            <person name="Miner T."/>
            <person name="Herter B."/>
            <person name="Rosa B.A."/>
            <person name="Cordes M."/>
            <person name="Tomlinson C."/>
            <person name="Wollam A."/>
            <person name="Palsikar V.B."/>
            <person name="Mardis E.R."/>
            <person name="Wilson R.K."/>
        </authorList>
    </citation>
    <scope>NUCLEOTIDE SEQUENCE [LARGE SCALE GENOMIC DNA]</scope>
    <source>
        <strain evidence="2">GED7749B</strain>
    </source>
</reference>
<protein>
    <submittedName>
        <fullName evidence="1">Uncharacterized protein</fullName>
    </submittedName>
</protein>
<comment type="caution">
    <text evidence="1">The sequence shown here is derived from an EMBL/GenBank/DDBJ whole genome shotgun (WGS) entry which is preliminary data.</text>
</comment>
<dbReference type="PATRIC" id="fig|1398.22.peg.788"/>
<proteinExistence type="predicted"/>
<evidence type="ECO:0000313" key="1">
    <source>
        <dbReference type="EMBL" id="KWZ84697.1"/>
    </source>
</evidence>
<dbReference type="Proteomes" id="UP000070376">
    <property type="component" value="Unassembled WGS sequence"/>
</dbReference>
<gene>
    <name evidence="1" type="ORF">HMPREF3213_00787</name>
</gene>
<accession>A0A150K5F2</accession>
<name>A0A150K5F2_HEYCO</name>
<sequence>MLKHVKTVGRKIFQRFFSCCYRRAYAKIKMIASTAAKALY</sequence>
<dbReference type="EMBL" id="LRPN01000027">
    <property type="protein sequence ID" value="KWZ84697.1"/>
    <property type="molecule type" value="Genomic_DNA"/>
</dbReference>
<organism evidence="1 2">
    <name type="scientific">Heyndrickxia coagulans</name>
    <name type="common">Weizmannia coagulans</name>
    <dbReference type="NCBI Taxonomy" id="1398"/>
    <lineage>
        <taxon>Bacteria</taxon>
        <taxon>Bacillati</taxon>
        <taxon>Bacillota</taxon>
        <taxon>Bacilli</taxon>
        <taxon>Bacillales</taxon>
        <taxon>Bacillaceae</taxon>
        <taxon>Heyndrickxia</taxon>
    </lineage>
</organism>
<dbReference type="AlphaFoldDB" id="A0A150K5F2"/>